<evidence type="ECO:0000256" key="2">
    <source>
        <dbReference type="ARBA" id="ARBA00004141"/>
    </source>
</evidence>
<keyword evidence="5 12" id="KW-0812">Transmembrane</keyword>
<keyword evidence="4" id="KW-0645">Protease</keyword>
<dbReference type="EMBL" id="JAESWC010000002">
    <property type="protein sequence ID" value="MBL4935211.1"/>
    <property type="molecule type" value="Genomic_DNA"/>
</dbReference>
<evidence type="ECO:0000256" key="1">
    <source>
        <dbReference type="ARBA" id="ARBA00001947"/>
    </source>
</evidence>
<gene>
    <name evidence="14" type="ORF">JK636_05515</name>
</gene>
<evidence type="ECO:0000313" key="14">
    <source>
        <dbReference type="EMBL" id="MBL4935211.1"/>
    </source>
</evidence>
<evidence type="ECO:0000256" key="8">
    <source>
        <dbReference type="ARBA" id="ARBA00022833"/>
    </source>
</evidence>
<comment type="subcellular location">
    <subcellularLocation>
        <location evidence="2">Membrane</location>
        <topology evidence="2">Multi-pass membrane protein</topology>
    </subcellularLocation>
</comment>
<protein>
    <submittedName>
        <fullName evidence="14">M50 family metallopeptidase</fullName>
    </submittedName>
</protein>
<feature type="transmembrane region" description="Helical" evidence="12">
    <location>
        <begin position="39"/>
        <end position="63"/>
    </location>
</feature>
<evidence type="ECO:0000256" key="6">
    <source>
        <dbReference type="ARBA" id="ARBA00022723"/>
    </source>
</evidence>
<evidence type="ECO:0000256" key="3">
    <source>
        <dbReference type="ARBA" id="ARBA00007931"/>
    </source>
</evidence>
<name>A0ABS1T963_9CLOT</name>
<feature type="transmembrane region" description="Helical" evidence="12">
    <location>
        <begin position="7"/>
        <end position="33"/>
    </location>
</feature>
<organism evidence="14 15">
    <name type="scientific">Clostridium rhizosphaerae</name>
    <dbReference type="NCBI Taxonomy" id="2803861"/>
    <lineage>
        <taxon>Bacteria</taxon>
        <taxon>Bacillati</taxon>
        <taxon>Bacillota</taxon>
        <taxon>Clostridia</taxon>
        <taxon>Eubacteriales</taxon>
        <taxon>Clostridiaceae</taxon>
        <taxon>Clostridium</taxon>
    </lineage>
</organism>
<evidence type="ECO:0000256" key="4">
    <source>
        <dbReference type="ARBA" id="ARBA00022670"/>
    </source>
</evidence>
<feature type="transmembrane region" description="Helical" evidence="12">
    <location>
        <begin position="171"/>
        <end position="188"/>
    </location>
</feature>
<keyword evidence="10" id="KW-0482">Metalloprotease</keyword>
<proteinExistence type="inferred from homology"/>
<dbReference type="Proteomes" id="UP000632377">
    <property type="component" value="Unassembled WGS sequence"/>
</dbReference>
<evidence type="ECO:0000256" key="12">
    <source>
        <dbReference type="SAM" id="Phobius"/>
    </source>
</evidence>
<sequence length="281" mass="32612">MIKVNKFFFPYIILLLFLGFKGQIILAFLIVFFHEAIHYLTAVFLGFSGFDMEILPIGARLSLNELEDATAKQDMIISLSAPIFNIAAAVIFYYINKSFPSEILYLLYKGNITVGLFNLIPAFPLDGGRVLRSFMCYRTIYRKANELTIKFSIIQGAGFLFIYFLLLLLKINNVNIAVIAVLIIYSSYKEKERIVYIIMGDIVKKRYKFLKNRYMENKNLSIHYKCDLITALSIIDKNKFNIFTVLDDEMKFMDIIYEDELIEGLKVFGNLTIEEFINTRE</sequence>
<keyword evidence="15" id="KW-1185">Reference proteome</keyword>
<comment type="cofactor">
    <cofactor evidence="1">
        <name>Zn(2+)</name>
        <dbReference type="ChEBI" id="CHEBI:29105"/>
    </cofactor>
</comment>
<evidence type="ECO:0000259" key="13">
    <source>
        <dbReference type="Pfam" id="PF02163"/>
    </source>
</evidence>
<evidence type="ECO:0000256" key="10">
    <source>
        <dbReference type="ARBA" id="ARBA00023049"/>
    </source>
</evidence>
<feature type="transmembrane region" description="Helical" evidence="12">
    <location>
        <begin position="107"/>
        <end position="126"/>
    </location>
</feature>
<evidence type="ECO:0000256" key="5">
    <source>
        <dbReference type="ARBA" id="ARBA00022692"/>
    </source>
</evidence>
<evidence type="ECO:0000313" key="15">
    <source>
        <dbReference type="Proteomes" id="UP000632377"/>
    </source>
</evidence>
<evidence type="ECO:0000256" key="7">
    <source>
        <dbReference type="ARBA" id="ARBA00022801"/>
    </source>
</evidence>
<dbReference type="Pfam" id="PF02163">
    <property type="entry name" value="Peptidase_M50"/>
    <property type="match status" value="1"/>
</dbReference>
<evidence type="ECO:0000256" key="9">
    <source>
        <dbReference type="ARBA" id="ARBA00022989"/>
    </source>
</evidence>
<keyword evidence="6" id="KW-0479">Metal-binding</keyword>
<evidence type="ECO:0000256" key="11">
    <source>
        <dbReference type="ARBA" id="ARBA00023136"/>
    </source>
</evidence>
<feature type="transmembrane region" description="Helical" evidence="12">
    <location>
        <begin position="75"/>
        <end position="95"/>
    </location>
</feature>
<keyword evidence="11 12" id="KW-0472">Membrane</keyword>
<reference evidence="14 15" key="1">
    <citation type="submission" date="2021-01" db="EMBL/GenBank/DDBJ databases">
        <title>Genome public.</title>
        <authorList>
            <person name="Liu C."/>
            <person name="Sun Q."/>
        </authorList>
    </citation>
    <scope>NUCLEOTIDE SEQUENCE [LARGE SCALE GENOMIC DNA]</scope>
    <source>
        <strain evidence="14 15">YIM B02515</strain>
    </source>
</reference>
<comment type="similarity">
    <text evidence="3">Belongs to the peptidase M50B family.</text>
</comment>
<accession>A0ABS1T963</accession>
<keyword evidence="9 12" id="KW-1133">Transmembrane helix</keyword>
<keyword evidence="8" id="KW-0862">Zinc</keyword>
<dbReference type="CDD" id="cd06161">
    <property type="entry name" value="S2P-M50_SpoIVFB"/>
    <property type="match status" value="1"/>
</dbReference>
<dbReference type="RefSeq" id="WP_202747816.1">
    <property type="nucleotide sequence ID" value="NZ_JAESWC010000002.1"/>
</dbReference>
<keyword evidence="7" id="KW-0378">Hydrolase</keyword>
<feature type="domain" description="Peptidase M50" evidence="13">
    <location>
        <begin position="101"/>
        <end position="152"/>
    </location>
</feature>
<dbReference type="PANTHER" id="PTHR39188">
    <property type="entry name" value="MEMBRANE-ASSOCIATED ZINC METALLOPROTEASE M50B"/>
    <property type="match status" value="1"/>
</dbReference>
<comment type="caution">
    <text evidence="14">The sequence shown here is derived from an EMBL/GenBank/DDBJ whole genome shotgun (WGS) entry which is preliminary data.</text>
</comment>
<dbReference type="PANTHER" id="PTHR39188:SF3">
    <property type="entry name" value="STAGE IV SPORULATION PROTEIN FB"/>
    <property type="match status" value="1"/>
</dbReference>
<dbReference type="InterPro" id="IPR008915">
    <property type="entry name" value="Peptidase_M50"/>
</dbReference>